<dbReference type="GO" id="GO:0015225">
    <property type="term" value="F:biotin transmembrane transporter activity"/>
    <property type="evidence" value="ECO:0007669"/>
    <property type="project" value="TreeGrafter"/>
</dbReference>
<dbReference type="GO" id="GO:0005886">
    <property type="term" value="C:plasma membrane"/>
    <property type="evidence" value="ECO:0007669"/>
    <property type="project" value="TreeGrafter"/>
</dbReference>
<dbReference type="InterPro" id="IPR011701">
    <property type="entry name" value="MFS"/>
</dbReference>
<feature type="transmembrane region" description="Helical" evidence="6">
    <location>
        <begin position="447"/>
        <end position="467"/>
    </location>
</feature>
<dbReference type="PANTHER" id="PTHR43791:SF33">
    <property type="entry name" value="VITAMIN H TRANSPORTER 1"/>
    <property type="match status" value="1"/>
</dbReference>
<dbReference type="GO" id="GO:1905135">
    <property type="term" value="P:biotin import across plasma membrane"/>
    <property type="evidence" value="ECO:0007669"/>
    <property type="project" value="TreeGrafter"/>
</dbReference>
<dbReference type="SUPFAM" id="SSF103473">
    <property type="entry name" value="MFS general substrate transporter"/>
    <property type="match status" value="1"/>
</dbReference>
<comment type="subcellular location">
    <subcellularLocation>
        <location evidence="1">Membrane</location>
        <topology evidence="1">Multi-pass membrane protein</topology>
    </subcellularLocation>
</comment>
<feature type="transmembrane region" description="Helical" evidence="6">
    <location>
        <begin position="182"/>
        <end position="203"/>
    </location>
</feature>
<protein>
    <recommendedName>
        <fullName evidence="7">Major facilitator superfamily (MFS) profile domain-containing protein</fullName>
    </recommendedName>
</protein>
<feature type="domain" description="Major facilitator superfamily (MFS) profile" evidence="7">
    <location>
        <begin position="50"/>
        <end position="468"/>
    </location>
</feature>
<dbReference type="PANTHER" id="PTHR43791">
    <property type="entry name" value="PERMEASE-RELATED"/>
    <property type="match status" value="1"/>
</dbReference>
<dbReference type="EMBL" id="JAEPRA010000001">
    <property type="protein sequence ID" value="KAG2188705.1"/>
    <property type="molecule type" value="Genomic_DNA"/>
</dbReference>
<dbReference type="Gene3D" id="1.20.1250.20">
    <property type="entry name" value="MFS general substrate transporter like domains"/>
    <property type="match status" value="2"/>
</dbReference>
<evidence type="ECO:0000313" key="9">
    <source>
        <dbReference type="Proteomes" id="UP000612746"/>
    </source>
</evidence>
<feature type="transmembrane region" description="Helical" evidence="6">
    <location>
        <begin position="147"/>
        <end position="170"/>
    </location>
</feature>
<evidence type="ECO:0000256" key="6">
    <source>
        <dbReference type="SAM" id="Phobius"/>
    </source>
</evidence>
<evidence type="ECO:0000256" key="3">
    <source>
        <dbReference type="ARBA" id="ARBA00022692"/>
    </source>
</evidence>
<dbReference type="InterPro" id="IPR020846">
    <property type="entry name" value="MFS_dom"/>
</dbReference>
<dbReference type="GO" id="GO:0015295">
    <property type="term" value="F:solute:proton symporter activity"/>
    <property type="evidence" value="ECO:0007669"/>
    <property type="project" value="TreeGrafter"/>
</dbReference>
<feature type="transmembrane region" description="Helical" evidence="6">
    <location>
        <begin position="84"/>
        <end position="109"/>
    </location>
</feature>
<reference evidence="8" key="1">
    <citation type="submission" date="2020-12" db="EMBL/GenBank/DDBJ databases">
        <title>Metabolic potential, ecology and presence of endohyphal bacteria is reflected in genomic diversity of Mucoromycotina.</title>
        <authorList>
            <person name="Muszewska A."/>
            <person name="Okrasinska A."/>
            <person name="Steczkiewicz K."/>
            <person name="Drgas O."/>
            <person name="Orlowska M."/>
            <person name="Perlinska-Lenart U."/>
            <person name="Aleksandrzak-Piekarczyk T."/>
            <person name="Szatraj K."/>
            <person name="Zielenkiewicz U."/>
            <person name="Pilsyk S."/>
            <person name="Malc E."/>
            <person name="Mieczkowski P."/>
            <person name="Kruszewska J.S."/>
            <person name="Biernat P."/>
            <person name="Pawlowska J."/>
        </authorList>
    </citation>
    <scope>NUCLEOTIDE SEQUENCE</scope>
    <source>
        <strain evidence="8">WA0000051536</strain>
    </source>
</reference>
<evidence type="ECO:0000259" key="7">
    <source>
        <dbReference type="PROSITE" id="PS50850"/>
    </source>
</evidence>
<feature type="transmembrane region" description="Helical" evidence="6">
    <location>
        <begin position="352"/>
        <end position="372"/>
    </location>
</feature>
<dbReference type="AlphaFoldDB" id="A0A8H7UMJ5"/>
<feature type="transmembrane region" description="Helical" evidence="6">
    <location>
        <begin position="46"/>
        <end position="64"/>
    </location>
</feature>
<accession>A0A8H7UMJ5</accession>
<keyword evidence="4 6" id="KW-1133">Transmembrane helix</keyword>
<gene>
    <name evidence="8" type="ORF">INT44_003844</name>
</gene>
<feature type="transmembrane region" description="Helical" evidence="6">
    <location>
        <begin position="287"/>
        <end position="308"/>
    </location>
</feature>
<comment type="caution">
    <text evidence="8">The sequence shown here is derived from an EMBL/GenBank/DDBJ whole genome shotgun (WGS) entry which is preliminary data.</text>
</comment>
<dbReference type="Proteomes" id="UP000612746">
    <property type="component" value="Unassembled WGS sequence"/>
</dbReference>
<keyword evidence="5 6" id="KW-0472">Membrane</keyword>
<organism evidence="8 9">
    <name type="scientific">Umbelopsis vinacea</name>
    <dbReference type="NCBI Taxonomy" id="44442"/>
    <lineage>
        <taxon>Eukaryota</taxon>
        <taxon>Fungi</taxon>
        <taxon>Fungi incertae sedis</taxon>
        <taxon>Mucoromycota</taxon>
        <taxon>Mucoromycotina</taxon>
        <taxon>Umbelopsidomycetes</taxon>
        <taxon>Umbelopsidales</taxon>
        <taxon>Umbelopsidaceae</taxon>
        <taxon>Umbelopsis</taxon>
    </lineage>
</organism>
<evidence type="ECO:0000256" key="4">
    <source>
        <dbReference type="ARBA" id="ARBA00022989"/>
    </source>
</evidence>
<evidence type="ECO:0000256" key="1">
    <source>
        <dbReference type="ARBA" id="ARBA00004141"/>
    </source>
</evidence>
<keyword evidence="9" id="KW-1185">Reference proteome</keyword>
<keyword evidence="2" id="KW-0813">Transport</keyword>
<dbReference type="InterPro" id="IPR036259">
    <property type="entry name" value="MFS_trans_sf"/>
</dbReference>
<dbReference type="Pfam" id="PF07690">
    <property type="entry name" value="MFS_1"/>
    <property type="match status" value="1"/>
</dbReference>
<feature type="transmembrane region" description="Helical" evidence="6">
    <location>
        <begin position="320"/>
        <end position="340"/>
    </location>
</feature>
<dbReference type="OrthoDB" id="2985014at2759"/>
<feature type="transmembrane region" description="Helical" evidence="6">
    <location>
        <begin position="411"/>
        <end position="435"/>
    </location>
</feature>
<feature type="transmembrane region" description="Helical" evidence="6">
    <location>
        <begin position="121"/>
        <end position="141"/>
    </location>
</feature>
<evidence type="ECO:0000256" key="5">
    <source>
        <dbReference type="ARBA" id="ARBA00023136"/>
    </source>
</evidence>
<dbReference type="PROSITE" id="PS50850">
    <property type="entry name" value="MFS"/>
    <property type="match status" value="1"/>
</dbReference>
<dbReference type="GO" id="GO:1901604">
    <property type="term" value="F:dethiobiotin transmembrane transporter activity"/>
    <property type="evidence" value="ECO:0007669"/>
    <property type="project" value="TreeGrafter"/>
</dbReference>
<feature type="transmembrane region" description="Helical" evidence="6">
    <location>
        <begin position="215"/>
        <end position="237"/>
    </location>
</feature>
<evidence type="ECO:0000256" key="2">
    <source>
        <dbReference type="ARBA" id="ARBA00022448"/>
    </source>
</evidence>
<feature type="transmembrane region" description="Helical" evidence="6">
    <location>
        <begin position="378"/>
        <end position="399"/>
    </location>
</feature>
<keyword evidence="3 6" id="KW-0812">Transmembrane</keyword>
<proteinExistence type="predicted"/>
<sequence>MDSKEEHQLEDVKRVPSHDAVSVGDYSLDPEDARYKEIERKLVRKFDLRLIPCFWAMYFFTSIDRSNVGTAIIMNKAKGHDMQTVAHLTGTQVSLGVALFYVGLVLFELPSNLIITKVRAAGWLARIMISWGIVTTLMAVIRNEASYYVLRFFLGVMEAGLWPGMAMVVSKFYKKSETGIRMGLYFFSAAVALIVSGFFSAAFQLIDGRGNLYGWQWLFLVFGLLTVIIGVFFNFWLPSTPFEKKGWLTEEEKEVARHRIALDRPDIEDRPKITIHAVIKELMDYKVYLFTIIYMCTVLISTSIQYYSQTMIIQMGYTSINVSLMNIPVGVMIATGCLIFTKVSDHFKTRSLPYIVSMLIAAAGFAIVAFTHSNAARYAGLLITAFGMGPGVPLSMSWATNSKDKELPLAISLALISALAQLGTIFSTFFLYAGWPSDAPKFTGSNSVNIGLACLGAFVALILRLDLQRLNKQIDRNGSTKDGRTAKYLL</sequence>
<evidence type="ECO:0000313" key="8">
    <source>
        <dbReference type="EMBL" id="KAG2188705.1"/>
    </source>
</evidence>
<name>A0A8H7UMJ5_9FUNG</name>